<keyword evidence="4" id="KW-1003">Cell membrane</keyword>
<dbReference type="EMBL" id="JBHSLN010000089">
    <property type="protein sequence ID" value="MFC5299627.1"/>
    <property type="molecule type" value="Genomic_DNA"/>
</dbReference>
<comment type="similarity">
    <text evidence="2">Belongs to the cytochrome ubiquinol oxidase subunit 2 family.</text>
</comment>
<evidence type="ECO:0000256" key="8">
    <source>
        <dbReference type="ARBA" id="ARBA00022982"/>
    </source>
</evidence>
<feature type="transmembrane region" description="Helical" evidence="12">
    <location>
        <begin position="12"/>
        <end position="28"/>
    </location>
</feature>
<dbReference type="PANTHER" id="PTHR43141:SF5">
    <property type="entry name" value="CYTOCHROME BD-I UBIQUINOL OXIDASE SUBUNIT 2"/>
    <property type="match status" value="1"/>
</dbReference>
<feature type="transmembrane region" description="Helical" evidence="12">
    <location>
        <begin position="125"/>
        <end position="147"/>
    </location>
</feature>
<proteinExistence type="inferred from homology"/>
<keyword evidence="9 12" id="KW-1133">Transmembrane helix</keyword>
<evidence type="ECO:0000313" key="14">
    <source>
        <dbReference type="Proteomes" id="UP001595937"/>
    </source>
</evidence>
<evidence type="ECO:0000256" key="10">
    <source>
        <dbReference type="ARBA" id="ARBA00023004"/>
    </source>
</evidence>
<dbReference type="RefSeq" id="WP_193115985.1">
    <property type="nucleotide sequence ID" value="NZ_BAAAIR010000050.1"/>
</dbReference>
<keyword evidence="8" id="KW-0249">Electron transport</keyword>
<dbReference type="InterPro" id="IPR003317">
    <property type="entry name" value="Cyt-d_oxidase_su2"/>
</dbReference>
<evidence type="ECO:0000256" key="7">
    <source>
        <dbReference type="ARBA" id="ARBA00022723"/>
    </source>
</evidence>
<keyword evidence="3" id="KW-0813">Transport</keyword>
<dbReference type="Proteomes" id="UP001595937">
    <property type="component" value="Unassembled WGS sequence"/>
</dbReference>
<organism evidence="13 14">
    <name type="scientific">Brachybacterium tyrofermentans</name>
    <dbReference type="NCBI Taxonomy" id="47848"/>
    <lineage>
        <taxon>Bacteria</taxon>
        <taxon>Bacillati</taxon>
        <taxon>Actinomycetota</taxon>
        <taxon>Actinomycetes</taxon>
        <taxon>Micrococcales</taxon>
        <taxon>Dermabacteraceae</taxon>
        <taxon>Brachybacterium</taxon>
    </lineage>
</organism>
<evidence type="ECO:0000256" key="2">
    <source>
        <dbReference type="ARBA" id="ARBA00007543"/>
    </source>
</evidence>
<dbReference type="Pfam" id="PF02322">
    <property type="entry name" value="Cyt_bd_oxida_II"/>
    <property type="match status" value="1"/>
</dbReference>
<dbReference type="GeneID" id="303299028"/>
<feature type="transmembrane region" description="Helical" evidence="12">
    <location>
        <begin position="167"/>
        <end position="190"/>
    </location>
</feature>
<keyword evidence="6 12" id="KW-0812">Transmembrane</keyword>
<name>A0ABW0FK78_9MICO</name>
<evidence type="ECO:0000256" key="4">
    <source>
        <dbReference type="ARBA" id="ARBA00022475"/>
    </source>
</evidence>
<keyword evidence="7" id="KW-0479">Metal-binding</keyword>
<keyword evidence="11 12" id="KW-0472">Membrane</keyword>
<evidence type="ECO:0000256" key="11">
    <source>
        <dbReference type="ARBA" id="ARBA00023136"/>
    </source>
</evidence>
<keyword evidence="14" id="KW-1185">Reference proteome</keyword>
<evidence type="ECO:0000256" key="12">
    <source>
        <dbReference type="SAM" id="Phobius"/>
    </source>
</evidence>
<evidence type="ECO:0000256" key="1">
    <source>
        <dbReference type="ARBA" id="ARBA00004651"/>
    </source>
</evidence>
<reference evidence="14" key="1">
    <citation type="journal article" date="2019" name="Int. J. Syst. Evol. Microbiol.">
        <title>The Global Catalogue of Microorganisms (GCM) 10K type strain sequencing project: providing services to taxonomists for standard genome sequencing and annotation.</title>
        <authorList>
            <consortium name="The Broad Institute Genomics Platform"/>
            <consortium name="The Broad Institute Genome Sequencing Center for Infectious Disease"/>
            <person name="Wu L."/>
            <person name="Ma J."/>
        </authorList>
    </citation>
    <scope>NUCLEOTIDE SEQUENCE [LARGE SCALE GENOMIC DNA]</scope>
    <source>
        <strain evidence="14">CGMCC 1.16455</strain>
    </source>
</reference>
<evidence type="ECO:0000256" key="9">
    <source>
        <dbReference type="ARBA" id="ARBA00022989"/>
    </source>
</evidence>
<evidence type="ECO:0000313" key="13">
    <source>
        <dbReference type="EMBL" id="MFC5299627.1"/>
    </source>
</evidence>
<protein>
    <submittedName>
        <fullName evidence="13">Cytochrome d ubiquinol oxidase subunit II</fullName>
    </submittedName>
</protein>
<keyword evidence="10" id="KW-0408">Iron</keyword>
<dbReference type="PANTHER" id="PTHR43141">
    <property type="entry name" value="CYTOCHROME BD2 SUBUNIT II"/>
    <property type="match status" value="1"/>
</dbReference>
<sequence>MDAMLDPTALQTLWFGLIAFFFLAYFVLEGFDFGVQMNVATFWRRGSRTRGTVLETVGPVWDGNEVFLITGGALLFAAFPEWYATLFSGFYLALLLLLLVLIVRVCAFKWRSKVDSERWRTSWDIVHVIGGFAPALLWGVAFGNIVAGVGIDENHWVTTSLLGLLNPFALLGGLVFVLLFWLHGTLYLALKVTGTLREDANRLAGILVWPTILAGAAFLLWYQLAHSHAGWTWIPLVLAALALVAVVPLNRLRREGLAFTATTTAISGAVVTLFGGLFPYVLPSTGDPANSLTVANASSTEHTLTVMLVALCILLPLVLAYTAWAYRVFRHRLSDEDAPMPGSELLEKAKKGYREAFEQE</sequence>
<comment type="caution">
    <text evidence="13">The sequence shown here is derived from an EMBL/GenBank/DDBJ whole genome shotgun (WGS) entry which is preliminary data.</text>
</comment>
<dbReference type="PIRSF" id="PIRSF000267">
    <property type="entry name" value="Cyt_oxidse_sub2"/>
    <property type="match status" value="1"/>
</dbReference>
<accession>A0ABW0FK78</accession>
<gene>
    <name evidence="13" type="primary">cydB</name>
    <name evidence="13" type="ORF">ACFPK8_19100</name>
</gene>
<keyword evidence="5" id="KW-0349">Heme</keyword>
<feature type="transmembrane region" description="Helical" evidence="12">
    <location>
        <begin position="202"/>
        <end position="224"/>
    </location>
</feature>
<dbReference type="NCBIfam" id="TIGR00203">
    <property type="entry name" value="cydB"/>
    <property type="match status" value="1"/>
</dbReference>
<feature type="transmembrane region" description="Helical" evidence="12">
    <location>
        <begin position="256"/>
        <end position="282"/>
    </location>
</feature>
<evidence type="ECO:0000256" key="5">
    <source>
        <dbReference type="ARBA" id="ARBA00022617"/>
    </source>
</evidence>
<evidence type="ECO:0000256" key="3">
    <source>
        <dbReference type="ARBA" id="ARBA00022448"/>
    </source>
</evidence>
<comment type="subcellular location">
    <subcellularLocation>
        <location evidence="1">Cell membrane</location>
        <topology evidence="1">Multi-pass membrane protein</topology>
    </subcellularLocation>
</comment>
<feature type="transmembrane region" description="Helical" evidence="12">
    <location>
        <begin position="302"/>
        <end position="324"/>
    </location>
</feature>
<feature type="transmembrane region" description="Helical" evidence="12">
    <location>
        <begin position="82"/>
        <end position="105"/>
    </location>
</feature>
<evidence type="ECO:0000256" key="6">
    <source>
        <dbReference type="ARBA" id="ARBA00022692"/>
    </source>
</evidence>
<feature type="transmembrane region" description="Helical" evidence="12">
    <location>
        <begin position="230"/>
        <end position="249"/>
    </location>
</feature>